<feature type="signal peptide" evidence="1">
    <location>
        <begin position="1"/>
        <end position="18"/>
    </location>
</feature>
<dbReference type="Proteomes" id="UP000606786">
    <property type="component" value="Unassembled WGS sequence"/>
</dbReference>
<keyword evidence="3" id="KW-1185">Reference proteome</keyword>
<gene>
    <name evidence="2" type="ORF">CCAP1982_LOCUS19752</name>
</gene>
<organism evidence="2 3">
    <name type="scientific">Ceratitis capitata</name>
    <name type="common">Mediterranean fruit fly</name>
    <name type="synonym">Tephritis capitata</name>
    <dbReference type="NCBI Taxonomy" id="7213"/>
    <lineage>
        <taxon>Eukaryota</taxon>
        <taxon>Metazoa</taxon>
        <taxon>Ecdysozoa</taxon>
        <taxon>Arthropoda</taxon>
        <taxon>Hexapoda</taxon>
        <taxon>Insecta</taxon>
        <taxon>Pterygota</taxon>
        <taxon>Neoptera</taxon>
        <taxon>Endopterygota</taxon>
        <taxon>Diptera</taxon>
        <taxon>Brachycera</taxon>
        <taxon>Muscomorpha</taxon>
        <taxon>Tephritoidea</taxon>
        <taxon>Tephritidae</taxon>
        <taxon>Ceratitis</taxon>
        <taxon>Ceratitis</taxon>
    </lineage>
</organism>
<protein>
    <submittedName>
        <fullName evidence="2">(Mediterranean fruit fly) hypothetical protein</fullName>
    </submittedName>
</protein>
<sequence>MTYMDLLLPLMAITYSHAMGFSALMKEKNRKDKSDDDEKNIVEECEKIKIFVSVFHASAS</sequence>
<accession>A0A811V8B3</accession>
<evidence type="ECO:0000256" key="1">
    <source>
        <dbReference type="SAM" id="SignalP"/>
    </source>
</evidence>
<feature type="non-terminal residue" evidence="2">
    <location>
        <position position="60"/>
    </location>
</feature>
<evidence type="ECO:0000313" key="3">
    <source>
        <dbReference type="Proteomes" id="UP000606786"/>
    </source>
</evidence>
<comment type="caution">
    <text evidence="2">The sequence shown here is derived from an EMBL/GenBank/DDBJ whole genome shotgun (WGS) entry which is preliminary data.</text>
</comment>
<keyword evidence="1" id="KW-0732">Signal</keyword>
<evidence type="ECO:0000313" key="2">
    <source>
        <dbReference type="EMBL" id="CAD7011666.1"/>
    </source>
</evidence>
<feature type="chain" id="PRO_5033028230" evidence="1">
    <location>
        <begin position="19"/>
        <end position="60"/>
    </location>
</feature>
<dbReference type="EMBL" id="CAJHJT010000056">
    <property type="protein sequence ID" value="CAD7011666.1"/>
    <property type="molecule type" value="Genomic_DNA"/>
</dbReference>
<proteinExistence type="predicted"/>
<reference evidence="2" key="1">
    <citation type="submission" date="2020-11" db="EMBL/GenBank/DDBJ databases">
        <authorList>
            <person name="Whitehead M."/>
        </authorList>
    </citation>
    <scope>NUCLEOTIDE SEQUENCE</scope>
    <source>
        <strain evidence="2">EGII</strain>
    </source>
</reference>
<name>A0A811V8B3_CERCA</name>
<dbReference type="AlphaFoldDB" id="A0A811V8B3"/>